<dbReference type="GO" id="GO:0046061">
    <property type="term" value="P:dATP catabolic process"/>
    <property type="evidence" value="ECO:0007669"/>
    <property type="project" value="TreeGrafter"/>
</dbReference>
<dbReference type="FunFam" id="1.10.287.1080:FF:000001">
    <property type="entry name" value="Nucleoside triphosphate pyrophosphohydrolase"/>
    <property type="match status" value="1"/>
</dbReference>
<dbReference type="GO" id="GO:0046081">
    <property type="term" value="P:dUTP catabolic process"/>
    <property type="evidence" value="ECO:0007669"/>
    <property type="project" value="TreeGrafter"/>
</dbReference>
<dbReference type="SUPFAM" id="SSF101386">
    <property type="entry name" value="all-alpha NTP pyrophosphatases"/>
    <property type="match status" value="1"/>
</dbReference>
<protein>
    <submittedName>
        <fullName evidence="3">MazG family protein</fullName>
    </submittedName>
</protein>
<name>A0A6B1DWF7_9CHLR</name>
<dbReference type="InterPro" id="IPR011551">
    <property type="entry name" value="NTP_PyrPHydrolase_MazG"/>
</dbReference>
<dbReference type="EMBL" id="VXPY01000084">
    <property type="protein sequence ID" value="MYD90992.1"/>
    <property type="molecule type" value="Genomic_DNA"/>
</dbReference>
<dbReference type="Pfam" id="PF03819">
    <property type="entry name" value="MazG"/>
    <property type="match status" value="1"/>
</dbReference>
<evidence type="ECO:0000259" key="2">
    <source>
        <dbReference type="Pfam" id="PF03819"/>
    </source>
</evidence>
<dbReference type="GO" id="GO:0046076">
    <property type="term" value="P:dTTP catabolic process"/>
    <property type="evidence" value="ECO:0007669"/>
    <property type="project" value="TreeGrafter"/>
</dbReference>
<comment type="caution">
    <text evidence="3">The sequence shown here is derived from an EMBL/GenBank/DDBJ whole genome shotgun (WGS) entry which is preliminary data.</text>
</comment>
<gene>
    <name evidence="3" type="ORF">F4Y08_11780</name>
</gene>
<dbReference type="PANTHER" id="PTHR30522:SF0">
    <property type="entry name" value="NUCLEOSIDE TRIPHOSPHATE PYROPHOSPHOHYDROLASE"/>
    <property type="match status" value="1"/>
</dbReference>
<dbReference type="GO" id="GO:0006203">
    <property type="term" value="P:dGTP catabolic process"/>
    <property type="evidence" value="ECO:0007669"/>
    <property type="project" value="TreeGrafter"/>
</dbReference>
<dbReference type="GO" id="GO:0046047">
    <property type="term" value="P:TTP catabolic process"/>
    <property type="evidence" value="ECO:0007669"/>
    <property type="project" value="TreeGrafter"/>
</dbReference>
<dbReference type="InterPro" id="IPR004518">
    <property type="entry name" value="MazG-like_dom"/>
</dbReference>
<feature type="domain" description="NTP pyrophosphohydrolase MazG-like" evidence="2">
    <location>
        <begin position="143"/>
        <end position="216"/>
    </location>
</feature>
<dbReference type="GO" id="GO:0006950">
    <property type="term" value="P:response to stress"/>
    <property type="evidence" value="ECO:0007669"/>
    <property type="project" value="UniProtKB-ARBA"/>
</dbReference>
<dbReference type="CDD" id="cd11528">
    <property type="entry name" value="NTP-PPase_MazG_Nterm"/>
    <property type="match status" value="1"/>
</dbReference>
<dbReference type="GO" id="GO:0046052">
    <property type="term" value="P:UTP catabolic process"/>
    <property type="evidence" value="ECO:0007669"/>
    <property type="project" value="TreeGrafter"/>
</dbReference>
<accession>A0A6B1DWF7</accession>
<evidence type="ECO:0000256" key="1">
    <source>
        <dbReference type="SAM" id="MobiDB-lite"/>
    </source>
</evidence>
<dbReference type="AlphaFoldDB" id="A0A6B1DWF7"/>
<dbReference type="GO" id="GO:0047429">
    <property type="term" value="F:nucleoside triphosphate diphosphatase activity"/>
    <property type="evidence" value="ECO:0007669"/>
    <property type="project" value="TreeGrafter"/>
</dbReference>
<proteinExistence type="predicted"/>
<dbReference type="InterPro" id="IPR048015">
    <property type="entry name" value="NTP-PPase_MazG-like_N"/>
</dbReference>
<dbReference type="PANTHER" id="PTHR30522">
    <property type="entry name" value="NUCLEOSIDE TRIPHOSPHATE PYROPHOSPHOHYDROLASE"/>
    <property type="match status" value="1"/>
</dbReference>
<reference evidence="3" key="1">
    <citation type="submission" date="2019-09" db="EMBL/GenBank/DDBJ databases">
        <title>Characterisation of the sponge microbiome using genome-centric metagenomics.</title>
        <authorList>
            <person name="Engelberts J.P."/>
            <person name="Robbins S.J."/>
            <person name="De Goeij J.M."/>
            <person name="Aranda M."/>
            <person name="Bell S.C."/>
            <person name="Webster N.S."/>
        </authorList>
    </citation>
    <scope>NUCLEOTIDE SEQUENCE</scope>
    <source>
        <strain evidence="3">SB0662_bin_9</strain>
    </source>
</reference>
<organism evidence="3">
    <name type="scientific">Caldilineaceae bacterium SB0662_bin_9</name>
    <dbReference type="NCBI Taxonomy" id="2605258"/>
    <lineage>
        <taxon>Bacteria</taxon>
        <taxon>Bacillati</taxon>
        <taxon>Chloroflexota</taxon>
        <taxon>Caldilineae</taxon>
        <taxon>Caldilineales</taxon>
        <taxon>Caldilineaceae</taxon>
    </lineage>
</organism>
<evidence type="ECO:0000313" key="3">
    <source>
        <dbReference type="EMBL" id="MYD90992.1"/>
    </source>
</evidence>
<sequence>MNAAMVPLSPTGIPGLLEQLGMSSSSWQYTTAEVLAARWFPHTDAAIPLVVDEVRPEQSQPVVAALARAYPAGHGVWTMSHDDAGNACQPSRYRLEEVGDAMRIGSPHTLLVPPLAEECSLTQLPNILARLRAPDGCPWDREQTLESLRFQVVSEVHEVIEAIDLQDDENLAEELGDLLLDTFFLINIGYEQGRFHMAEVLAEISRKMIRRHPHVFGDSQLEDSDSVLKEWDQIKQAEYRAKGKQRGPLDGIAKGLPALEGARLMQSRTRKAGADPEAHASTVNANGTSDAELELGQRLWHLVADATEAGINPEDALRRFNSLYRQSVQGSEPLAGFPADDSQEPASQAP</sequence>
<dbReference type="Gene3D" id="1.10.287.1080">
    <property type="entry name" value="MazG-like"/>
    <property type="match status" value="2"/>
</dbReference>
<feature type="region of interest" description="Disordered" evidence="1">
    <location>
        <begin position="331"/>
        <end position="350"/>
    </location>
</feature>
<dbReference type="NCBIfam" id="TIGR00444">
    <property type="entry name" value="mazG"/>
    <property type="match status" value="1"/>
</dbReference>